<organism evidence="2 3">
    <name type="scientific">Dioscorea zingiberensis</name>
    <dbReference type="NCBI Taxonomy" id="325984"/>
    <lineage>
        <taxon>Eukaryota</taxon>
        <taxon>Viridiplantae</taxon>
        <taxon>Streptophyta</taxon>
        <taxon>Embryophyta</taxon>
        <taxon>Tracheophyta</taxon>
        <taxon>Spermatophyta</taxon>
        <taxon>Magnoliopsida</taxon>
        <taxon>Liliopsida</taxon>
        <taxon>Dioscoreales</taxon>
        <taxon>Dioscoreaceae</taxon>
        <taxon>Dioscorea</taxon>
    </lineage>
</organism>
<evidence type="ECO:0000256" key="1">
    <source>
        <dbReference type="SAM" id="MobiDB-lite"/>
    </source>
</evidence>
<keyword evidence="3" id="KW-1185">Reference proteome</keyword>
<reference evidence="2" key="1">
    <citation type="submission" date="2021-03" db="EMBL/GenBank/DDBJ databases">
        <authorList>
            <person name="Li Z."/>
            <person name="Yang C."/>
        </authorList>
    </citation>
    <scope>NUCLEOTIDE SEQUENCE</scope>
    <source>
        <strain evidence="2">Dzin_1.0</strain>
        <tissue evidence="2">Leaf</tissue>
    </source>
</reference>
<feature type="compositionally biased region" description="Polar residues" evidence="1">
    <location>
        <begin position="261"/>
        <end position="288"/>
    </location>
</feature>
<dbReference type="Proteomes" id="UP001085076">
    <property type="component" value="Miscellaneous, Linkage group lg08"/>
</dbReference>
<dbReference type="EMBL" id="JAGGNH010000008">
    <property type="protein sequence ID" value="KAJ0965224.1"/>
    <property type="molecule type" value="Genomic_DNA"/>
</dbReference>
<gene>
    <name evidence="2" type="ORF">J5N97_026362</name>
</gene>
<feature type="region of interest" description="Disordered" evidence="1">
    <location>
        <begin position="253"/>
        <end position="294"/>
    </location>
</feature>
<evidence type="ECO:0000313" key="2">
    <source>
        <dbReference type="EMBL" id="KAJ0965224.1"/>
    </source>
</evidence>
<evidence type="ECO:0000313" key="3">
    <source>
        <dbReference type="Proteomes" id="UP001085076"/>
    </source>
</evidence>
<sequence length="294" mass="32703">MRLLNDMRLHNAAEIQDTLPLRMYSNDIGRIGEHGNGENLWLNPGELGKGYYGSPAEPFSFPLEHQGRRKIRPVPQTVSGAISTVSSVGFDKHHIFPVSPGQSEDLKHHHIDQSNEFEMPPFHPTISGVQKEVHVFPITYKRKKPHIKLNNMESLKQPMAIANSEPMVLSGTDRLPTEKTKPIKIKEQSSTWMETCVFDGHIQLFMAVNFSREARYQLVTSNTRTAMVLPEAGATTAQKGKPDALQAMAISKPSPLLATPPQDTKFASKNSMTSCERRVLQQNGSVPGSSGAWR</sequence>
<name>A0A9D5H6E5_9LILI</name>
<dbReference type="OrthoDB" id="1938996at2759"/>
<proteinExistence type="predicted"/>
<protein>
    <submittedName>
        <fullName evidence="2">Uncharacterized protein</fullName>
    </submittedName>
</protein>
<accession>A0A9D5H6E5</accession>
<comment type="caution">
    <text evidence="2">The sequence shown here is derived from an EMBL/GenBank/DDBJ whole genome shotgun (WGS) entry which is preliminary data.</text>
</comment>
<dbReference type="AlphaFoldDB" id="A0A9D5H6E5"/>
<reference evidence="2" key="2">
    <citation type="journal article" date="2022" name="Hortic Res">
        <title>The genome of Dioscorea zingiberensis sheds light on the biosynthesis, origin and evolution of the medicinally important diosgenin saponins.</title>
        <authorList>
            <person name="Li Y."/>
            <person name="Tan C."/>
            <person name="Li Z."/>
            <person name="Guo J."/>
            <person name="Li S."/>
            <person name="Chen X."/>
            <person name="Wang C."/>
            <person name="Dai X."/>
            <person name="Yang H."/>
            <person name="Song W."/>
            <person name="Hou L."/>
            <person name="Xu J."/>
            <person name="Tong Z."/>
            <person name="Xu A."/>
            <person name="Yuan X."/>
            <person name="Wang W."/>
            <person name="Yang Q."/>
            <person name="Chen L."/>
            <person name="Sun Z."/>
            <person name="Wang K."/>
            <person name="Pan B."/>
            <person name="Chen J."/>
            <person name="Bao Y."/>
            <person name="Liu F."/>
            <person name="Qi X."/>
            <person name="Gang D.R."/>
            <person name="Wen J."/>
            <person name="Li J."/>
        </authorList>
    </citation>
    <scope>NUCLEOTIDE SEQUENCE</scope>
    <source>
        <strain evidence="2">Dzin_1.0</strain>
    </source>
</reference>